<keyword evidence="6" id="KW-0206">Cytoskeleton</keyword>
<keyword evidence="3" id="KW-0853">WD repeat</keyword>
<dbReference type="EMBL" id="KQ978287">
    <property type="protein sequence ID" value="KYM95574.1"/>
    <property type="molecule type" value="Genomic_DNA"/>
</dbReference>
<reference evidence="11 12" key="1">
    <citation type="submission" date="2016-03" db="EMBL/GenBank/DDBJ databases">
        <title>Cyphomyrmex costatus WGS genome.</title>
        <authorList>
            <person name="Nygaard S."/>
            <person name="Hu H."/>
            <person name="Boomsma J."/>
            <person name="Zhang G."/>
        </authorList>
    </citation>
    <scope>NUCLEOTIDE SEQUENCE [LARGE SCALE GENOMIC DNA]</scope>
    <source>
        <strain evidence="11">MS0001</strain>
        <tissue evidence="11">Whole body</tissue>
    </source>
</reference>
<dbReference type="PANTHER" id="PTHR14885:SF1">
    <property type="entry name" value="CILIA- AND FLAGELLA-ASSOCIATED PROTEIN 43"/>
    <property type="match status" value="1"/>
</dbReference>
<comment type="subcellular location">
    <subcellularLocation>
        <location evidence="1">Cytoplasm</location>
        <location evidence="1">Cytoskeleton</location>
        <location evidence="1">Cilium axoneme</location>
    </subcellularLocation>
</comment>
<proteinExistence type="inferred from homology"/>
<keyword evidence="2" id="KW-0963">Cytoplasm</keyword>
<evidence type="ECO:0000256" key="7">
    <source>
        <dbReference type="ARBA" id="ARBA00023273"/>
    </source>
</evidence>
<evidence type="ECO:0000256" key="9">
    <source>
        <dbReference type="ARBA" id="ARBA00023662"/>
    </source>
</evidence>
<gene>
    <name evidence="11" type="ORF">ALC62_13689</name>
</gene>
<evidence type="ECO:0000256" key="10">
    <source>
        <dbReference type="SAM" id="Coils"/>
    </source>
</evidence>
<keyword evidence="5 10" id="KW-0175">Coiled coil</keyword>
<evidence type="ECO:0000256" key="5">
    <source>
        <dbReference type="ARBA" id="ARBA00023054"/>
    </source>
</evidence>
<keyword evidence="7" id="KW-0966">Cell projection</keyword>
<comment type="similarity">
    <text evidence="8">Belongs to the CFAP43 family.</text>
</comment>
<dbReference type="Pfam" id="PF25828">
    <property type="entry name" value="CC_Cfap43"/>
    <property type="match status" value="1"/>
</dbReference>
<accession>A0A195C3Y7</accession>
<dbReference type="InterPro" id="IPR015943">
    <property type="entry name" value="WD40/YVTN_repeat-like_dom_sf"/>
</dbReference>
<name>A0A195C3Y7_9HYME</name>
<evidence type="ECO:0000256" key="2">
    <source>
        <dbReference type="ARBA" id="ARBA00022490"/>
    </source>
</evidence>
<dbReference type="Proteomes" id="UP000078542">
    <property type="component" value="Unassembled WGS sequence"/>
</dbReference>
<dbReference type="STRING" id="456900.A0A195C3Y7"/>
<dbReference type="InterPro" id="IPR036322">
    <property type="entry name" value="WD40_repeat_dom_sf"/>
</dbReference>
<sequence length="1614" mass="188301">MDQITSYSPCWIRGSKIEEIVWIGKDVLAWCTGVYIVFFHVVTRQQTLQWCWNDETGDGARCISGHVSSPIFAFSERSLKPRILVLEYPSMTRICECVEGYNNGYLAIAFTPDDYLVSLGSYPNFPMIVWCWRTGEKIAIVNTSIRDEIGQTIRITRTGRTVVDHEVKLPQEAMIRGIDWCPSTPSDPLLAITDVDGHVYLSNYDGTNVLRIVFSQRCGICTNIEIPAVCWFRGGIILKTTFCQMRYFKKEPTTDVWRKLWYIKSINKPYILIAHPSKNWLFYYTVEGYLMQMMFPEGEGTTPTIHTYLYHGGKHRFIDFLHPWCHHLAATDDLKELSILESYSGSEVSKVELDIEGSISALVSHPDDPLIVVVSDHGEMIILGFTDPEQPTILAHFRLQKKPLDLIKFSHSGKFLIAAQKETGNCYCVNLQHDASWEVVARLQAKGRLADVVLYDDEARASLKVLVLHATLLDIKGTTYKYESFCSVGQQLHVYNVSYLIGANIRLVNEIVDVVTLPAVFYELCHAPGDPRLLIGSPYSERQLHTLRLQRFEYATLTDAVVTGHHVRLARVFADRRWIVTCAYDGLVIIRDRTIRQVVAVIPVHHRLDSGNRKAIVSSDGDTVVALGHDGSLIATRIHRETQKSTASPPANEIQNVYSVDYEQYEERKEKILSDYASLEPAICASLTRARINFPASNEKEFETWEEWQQYMQLREETKFYAAEKAAIVKNLEALKVTIRQLLDANETCPEIERLPVSEFDLNRAGRDQRLKMAKDEREDVRMELEHHCASVDRIASWIKATFWDPQVVLGRSIFSFRGDTEVTNYSLTEEDPYFTEHLRWAQFNRDSVRGIIYDTFQPWYNYTDAQLQAELSKPVRVYHEHERRRIDLLLGEKEREIDPEELAELRAVDGMTTHQFVEQSPYYYSQMESYGFAHVTLDEHYLMHDYRKLHTYFNRLFDDMYATKEQEANMIRERNKRIRHIDSELRIMFDQSVPQVPVDPQWHPKEKVESIIQVFQDEVKVKPYVSPSQQEILDRQAVEAERIRQLLLADDFCERALIKMMDGMLEIRWEDTIKIDVRKPACMLEKQPEQYTPDDIAAIRKYEADVETLRQERERYRRILEADYAKINELLQEGIDKFDAKLNEFFQLKLRVDEALNQLKLRSIRGRMRILARIKGVKEEDGMKKKISEKHQYEYTLEEHVQKLNDVYQDMLAQHDALCSREKTIVKKFQYEFAALSKVNVELLERQYKRRPRVSLRNVAASDLLSLAKYLVHHTKPAYFPTECADYSKILENLDVRPSELPQSIDASHWDHLTQLRRQKINVELKIKARQLEIAAVERTIGVFEGKINACKSNVALLRDQLRTVREERILCEQDAEVQLVLKRGQVELELHGERYDAADAVLVPREEIERVNEHIRVAGAHKMNALKRMIDFRHGMLSTEWEHRCLRTRFKQLKEDLHFLKDVTVTRDMHTYLKRKAKGLRDDKTAVHLEREVEATKKSLDKALSKEVNKLEKLRQKITRVKKKNAKLDRTITEMNVARWELEYQRDVIGEMRQREHTDQKMRLFKQRANLVRKLQENYAELLALQTEHELLRLQTYPTLGHFQTLDDKEKI</sequence>
<dbReference type="GO" id="GO:0060271">
    <property type="term" value="P:cilium assembly"/>
    <property type="evidence" value="ECO:0007669"/>
    <property type="project" value="TreeGrafter"/>
</dbReference>
<evidence type="ECO:0000256" key="3">
    <source>
        <dbReference type="ARBA" id="ARBA00022574"/>
    </source>
</evidence>
<feature type="coiled-coil region" evidence="10">
    <location>
        <begin position="1488"/>
        <end position="1533"/>
    </location>
</feature>
<dbReference type="Gene3D" id="2.130.10.10">
    <property type="entry name" value="YVTN repeat-like/Quinoprotein amine dehydrogenase"/>
    <property type="match status" value="2"/>
</dbReference>
<dbReference type="GO" id="GO:0005930">
    <property type="term" value="C:axoneme"/>
    <property type="evidence" value="ECO:0007669"/>
    <property type="project" value="UniProtKB-SubCell"/>
</dbReference>
<evidence type="ECO:0000313" key="12">
    <source>
        <dbReference type="Proteomes" id="UP000078542"/>
    </source>
</evidence>
<evidence type="ECO:0000256" key="4">
    <source>
        <dbReference type="ARBA" id="ARBA00022737"/>
    </source>
</evidence>
<evidence type="ECO:0000256" key="1">
    <source>
        <dbReference type="ARBA" id="ARBA00004430"/>
    </source>
</evidence>
<organism evidence="11 12">
    <name type="scientific">Cyphomyrmex costatus</name>
    <dbReference type="NCBI Taxonomy" id="456900"/>
    <lineage>
        <taxon>Eukaryota</taxon>
        <taxon>Metazoa</taxon>
        <taxon>Ecdysozoa</taxon>
        <taxon>Arthropoda</taxon>
        <taxon>Hexapoda</taxon>
        <taxon>Insecta</taxon>
        <taxon>Pterygota</taxon>
        <taxon>Neoptera</taxon>
        <taxon>Endopterygota</taxon>
        <taxon>Hymenoptera</taxon>
        <taxon>Apocrita</taxon>
        <taxon>Aculeata</taxon>
        <taxon>Formicoidea</taxon>
        <taxon>Formicidae</taxon>
        <taxon>Myrmicinae</taxon>
        <taxon>Cyphomyrmex</taxon>
    </lineage>
</organism>
<keyword evidence="4" id="KW-0677">Repeat</keyword>
<evidence type="ECO:0000256" key="8">
    <source>
        <dbReference type="ARBA" id="ARBA00023605"/>
    </source>
</evidence>
<dbReference type="GO" id="GO:0003341">
    <property type="term" value="P:cilium movement"/>
    <property type="evidence" value="ECO:0007669"/>
    <property type="project" value="UniProtKB-ARBA"/>
</dbReference>
<evidence type="ECO:0000256" key="6">
    <source>
        <dbReference type="ARBA" id="ARBA00023212"/>
    </source>
</evidence>
<evidence type="ECO:0000313" key="11">
    <source>
        <dbReference type="EMBL" id="KYM95574.1"/>
    </source>
</evidence>
<protein>
    <recommendedName>
        <fullName evidence="9">Cilia- and flagella-associated protein 43</fullName>
    </recommendedName>
</protein>
<dbReference type="PANTHER" id="PTHR14885">
    <property type="entry name" value="CILIA- AND FLAGELLA-ASSOCIATED PROTEIN 43-RELATED"/>
    <property type="match status" value="1"/>
</dbReference>
<dbReference type="SUPFAM" id="SSF50978">
    <property type="entry name" value="WD40 repeat-like"/>
    <property type="match status" value="2"/>
</dbReference>
<keyword evidence="12" id="KW-1185">Reference proteome</keyword>